<organism evidence="1">
    <name type="scientific">Caldithrix abyssi</name>
    <dbReference type="NCBI Taxonomy" id="187145"/>
    <lineage>
        <taxon>Bacteria</taxon>
        <taxon>Pseudomonadati</taxon>
        <taxon>Calditrichota</taxon>
        <taxon>Calditrichia</taxon>
        <taxon>Calditrichales</taxon>
        <taxon>Calditrichaceae</taxon>
        <taxon>Caldithrix</taxon>
    </lineage>
</organism>
<gene>
    <name evidence="1" type="ORF">ENJ10_03090</name>
</gene>
<dbReference type="Pfam" id="PF09720">
    <property type="entry name" value="Unstab_antitox"/>
    <property type="match status" value="1"/>
</dbReference>
<protein>
    <submittedName>
        <fullName evidence="1">Antitoxin</fullName>
    </submittedName>
</protein>
<dbReference type="Proteomes" id="UP000886005">
    <property type="component" value="Unassembled WGS sequence"/>
</dbReference>
<dbReference type="EMBL" id="DRLD01000082">
    <property type="protein sequence ID" value="HED09649.1"/>
    <property type="molecule type" value="Genomic_DNA"/>
</dbReference>
<reference evidence="1" key="1">
    <citation type="journal article" date="2020" name="mSystems">
        <title>Genome- and Community-Level Interaction Insights into Carbon Utilization and Element Cycling Functions of Hydrothermarchaeota in Hydrothermal Sediment.</title>
        <authorList>
            <person name="Zhou Z."/>
            <person name="Liu Y."/>
            <person name="Xu W."/>
            <person name="Pan J."/>
            <person name="Luo Z.H."/>
            <person name="Li M."/>
        </authorList>
    </citation>
    <scope>NUCLEOTIDE SEQUENCE [LARGE SCALE GENOMIC DNA]</scope>
    <source>
        <strain evidence="1">HyVt-456</strain>
    </source>
</reference>
<accession>A0A7V1LKH5</accession>
<name>A0A7V1LKH5_CALAY</name>
<comment type="caution">
    <text evidence="1">The sequence shown here is derived from an EMBL/GenBank/DDBJ whole genome shotgun (WGS) entry which is preliminary data.</text>
</comment>
<sequence length="67" mass="7831">MQSKLLDDVLALPPHERVAFAELILASIDREDDEIRRAWMDEVKKRMKSVAAGKSKLLDFEKLYRED</sequence>
<dbReference type="InterPro" id="IPR013406">
    <property type="entry name" value="CHP02574_addiction_mod"/>
</dbReference>
<evidence type="ECO:0000313" key="1">
    <source>
        <dbReference type="EMBL" id="HED09649.1"/>
    </source>
</evidence>
<proteinExistence type="predicted"/>
<dbReference type="AlphaFoldDB" id="A0A7V1LKH5"/>